<evidence type="ECO:0008006" key="3">
    <source>
        <dbReference type="Google" id="ProtNLM"/>
    </source>
</evidence>
<evidence type="ECO:0000313" key="1">
    <source>
        <dbReference type="EMBL" id="CAD7697141.1"/>
    </source>
</evidence>
<accession>A0A8S1J0W0</accession>
<dbReference type="AlphaFoldDB" id="A0A8S1J0W0"/>
<dbReference type="Proteomes" id="UP000708148">
    <property type="component" value="Unassembled WGS sequence"/>
</dbReference>
<dbReference type="Gene3D" id="2.130.10.10">
    <property type="entry name" value="YVTN repeat-like/Quinoprotein amine dehydrogenase"/>
    <property type="match status" value="2"/>
</dbReference>
<keyword evidence="2" id="KW-1185">Reference proteome</keyword>
<dbReference type="EMBL" id="CAJHUC010000611">
    <property type="protein sequence ID" value="CAD7697141.1"/>
    <property type="molecule type" value="Genomic_DNA"/>
</dbReference>
<dbReference type="GO" id="GO:0005643">
    <property type="term" value="C:nuclear pore"/>
    <property type="evidence" value="ECO:0007669"/>
    <property type="project" value="TreeGrafter"/>
</dbReference>
<organism evidence="1 2">
    <name type="scientific">Ostreobium quekettii</name>
    <dbReference type="NCBI Taxonomy" id="121088"/>
    <lineage>
        <taxon>Eukaryota</taxon>
        <taxon>Viridiplantae</taxon>
        <taxon>Chlorophyta</taxon>
        <taxon>core chlorophytes</taxon>
        <taxon>Ulvophyceae</taxon>
        <taxon>TCBD clade</taxon>
        <taxon>Bryopsidales</taxon>
        <taxon>Ostreobineae</taxon>
        <taxon>Ostreobiaceae</taxon>
        <taxon>Ostreobium</taxon>
    </lineage>
</organism>
<gene>
    <name evidence="1" type="ORF">OSTQU699_LOCUS2502</name>
</gene>
<protein>
    <recommendedName>
        <fullName evidence="3">Aladin</fullName>
    </recommendedName>
</protein>
<dbReference type="InterPro" id="IPR015943">
    <property type="entry name" value="WD40/YVTN_repeat-like_dom_sf"/>
</dbReference>
<dbReference type="InterPro" id="IPR036322">
    <property type="entry name" value="WD40_repeat_dom_sf"/>
</dbReference>
<dbReference type="InterPro" id="IPR045139">
    <property type="entry name" value="Aladin"/>
</dbReference>
<dbReference type="PANTHER" id="PTHR14494:SF0">
    <property type="entry name" value="ALADIN"/>
    <property type="match status" value="1"/>
</dbReference>
<dbReference type="SMART" id="SM00320">
    <property type="entry name" value="WD40"/>
    <property type="match status" value="4"/>
</dbReference>
<comment type="caution">
    <text evidence="1">The sequence shown here is derived from an EMBL/GenBank/DDBJ whole genome shotgun (WGS) entry which is preliminary data.</text>
</comment>
<sequence length="494" mass="54112">MASSTGATSDYCQILAQFSPEAGGSLARRGCGGMAAESQIPPLGFRTYCERNLHLVHCPPDEAERWLKKHEQVPDIPMSNATWLASLGGMTPVVEVAPPLDEEYARGLNGHGQLPPSNDLDGQPWWQQVWSVMTSKNLFQWLWKWYSGSPLEDIPLQNPLNLIAWHSTQPVVAVGADVDRVILYHLAENRSDRSLEWTSVAVLQAQLQRKLCCVAFRPGAGSDIAVGCSGGVALWRSALNPNSRMRFLQAPGSGPIECLSWHPSGRLLAGAGPGAAGFTVWDASVCVGTTISHGMERILVMSWSPCGNYFVTGGPTSCFHMWETHNWTCTQWDTKQQGSLVAAEWGSDSMLLLAFSATSVLWALTLVAPPPLLDTEWFELSPKELASPEESRSPIRGAMSASKCIESMAWDSKHRRLVVALKQPHPAAGCIAVYDTTATRRLNAAFLGYARVLEVRPGTRLPTSLRFQQHRSSGALLAVHSDDQVRFLLLQFDK</sequence>
<dbReference type="InterPro" id="IPR001680">
    <property type="entry name" value="WD40_rpt"/>
</dbReference>
<dbReference type="PANTHER" id="PTHR14494">
    <property type="entry name" value="ALADIN/ADRACALIN/AAAS"/>
    <property type="match status" value="1"/>
</dbReference>
<name>A0A8S1J0W0_9CHLO</name>
<dbReference type="OrthoDB" id="512984at2759"/>
<reference evidence="1" key="1">
    <citation type="submission" date="2020-12" db="EMBL/GenBank/DDBJ databases">
        <authorList>
            <person name="Iha C."/>
        </authorList>
    </citation>
    <scope>NUCLEOTIDE SEQUENCE</scope>
</reference>
<proteinExistence type="predicted"/>
<evidence type="ECO:0000313" key="2">
    <source>
        <dbReference type="Proteomes" id="UP000708148"/>
    </source>
</evidence>
<dbReference type="SUPFAM" id="SSF50978">
    <property type="entry name" value="WD40 repeat-like"/>
    <property type="match status" value="1"/>
</dbReference>
<dbReference type="GO" id="GO:0006913">
    <property type="term" value="P:nucleocytoplasmic transport"/>
    <property type="evidence" value="ECO:0007669"/>
    <property type="project" value="TreeGrafter"/>
</dbReference>